<dbReference type="InterPro" id="IPR036393">
    <property type="entry name" value="AceGlu_kinase-like_sf"/>
</dbReference>
<evidence type="ECO:0000259" key="12">
    <source>
        <dbReference type="Pfam" id="PF00696"/>
    </source>
</evidence>
<evidence type="ECO:0000313" key="14">
    <source>
        <dbReference type="Proteomes" id="UP000755654"/>
    </source>
</evidence>
<dbReference type="RefSeq" id="WP_215882937.1">
    <property type="nucleotide sequence ID" value="NZ_JAAOMP010000033.1"/>
</dbReference>
<comment type="caution">
    <text evidence="11">Lacks conserved residue(s) required for the propagation of feature annotation.</text>
</comment>
<evidence type="ECO:0000256" key="8">
    <source>
        <dbReference type="ARBA" id="ARBA00022840"/>
    </source>
</evidence>
<feature type="domain" description="Aspartate/glutamate/uridylate kinase" evidence="12">
    <location>
        <begin position="8"/>
        <end position="216"/>
    </location>
</feature>
<keyword evidence="4 11" id="KW-0963">Cytoplasm</keyword>
<feature type="binding site" evidence="11">
    <location>
        <position position="54"/>
    </location>
    <ligand>
        <name>UMP</name>
        <dbReference type="ChEBI" id="CHEBI:57865"/>
    </ligand>
</feature>
<dbReference type="InterPro" id="IPR015963">
    <property type="entry name" value="Uridylate_kinase_bac"/>
</dbReference>
<keyword evidence="7 11" id="KW-0418">Kinase</keyword>
<name>A0ABS5ZX28_9PROT</name>
<evidence type="ECO:0000256" key="6">
    <source>
        <dbReference type="ARBA" id="ARBA00022741"/>
    </source>
</evidence>
<dbReference type="PANTHER" id="PTHR42833:SF4">
    <property type="entry name" value="URIDYLATE KINASE PUMPKIN, CHLOROPLASTIC"/>
    <property type="match status" value="1"/>
</dbReference>
<comment type="activity regulation">
    <text evidence="11">Inhibited by UTP.</text>
</comment>
<dbReference type="PANTHER" id="PTHR42833">
    <property type="entry name" value="URIDYLATE KINASE"/>
    <property type="match status" value="1"/>
</dbReference>
<evidence type="ECO:0000256" key="9">
    <source>
        <dbReference type="ARBA" id="ARBA00022975"/>
    </source>
</evidence>
<feature type="binding site" evidence="11">
    <location>
        <position position="168"/>
    </location>
    <ligand>
        <name>ATP</name>
        <dbReference type="ChEBI" id="CHEBI:30616"/>
    </ligand>
</feature>
<dbReference type="CDD" id="cd04254">
    <property type="entry name" value="AAK_UMPK-PyrH-Ec"/>
    <property type="match status" value="1"/>
</dbReference>
<evidence type="ECO:0000313" key="13">
    <source>
        <dbReference type="EMBL" id="MBU2759198.1"/>
    </source>
</evidence>
<evidence type="ECO:0000256" key="4">
    <source>
        <dbReference type="ARBA" id="ARBA00022490"/>
    </source>
</evidence>
<accession>A0ABS5ZX28</accession>
<dbReference type="Gene3D" id="3.40.1160.10">
    <property type="entry name" value="Acetylglutamate kinase-like"/>
    <property type="match status" value="1"/>
</dbReference>
<feature type="binding site" evidence="11">
    <location>
        <position position="74"/>
    </location>
    <ligand>
        <name>UMP</name>
        <dbReference type="ChEBI" id="CHEBI:57865"/>
    </ligand>
</feature>
<comment type="caution">
    <text evidence="13">The sequence shown here is derived from an EMBL/GenBank/DDBJ whole genome shotgun (WGS) entry which is preliminary data.</text>
</comment>
<reference evidence="13 14" key="1">
    <citation type="journal article" date="2021" name="ISME J.">
        <title>Genomic evolution of the class Acidithiobacillia: deep-branching Proteobacteria living in extreme acidic conditions.</title>
        <authorList>
            <person name="Moya-Beltran A."/>
            <person name="Beard S."/>
            <person name="Rojas-Villalobos C."/>
            <person name="Issotta F."/>
            <person name="Gallardo Y."/>
            <person name="Ulloa R."/>
            <person name="Giaveno A."/>
            <person name="Degli Esposti M."/>
            <person name="Johnson D.B."/>
            <person name="Quatrini R."/>
        </authorList>
    </citation>
    <scope>NUCLEOTIDE SEQUENCE [LARGE SCALE GENOMIC DNA]</scope>
    <source>
        <strain evidence="13 14">RW2</strain>
    </source>
</reference>
<feature type="binding site" evidence="11">
    <location>
        <begin position="12"/>
        <end position="15"/>
    </location>
    <ligand>
        <name>ATP</name>
        <dbReference type="ChEBI" id="CHEBI:30616"/>
    </ligand>
</feature>
<dbReference type="InterPro" id="IPR011817">
    <property type="entry name" value="Uridylate_kinase"/>
</dbReference>
<feature type="binding site" evidence="11">
    <location>
        <begin position="135"/>
        <end position="142"/>
    </location>
    <ligand>
        <name>UMP</name>
        <dbReference type="ChEBI" id="CHEBI:57865"/>
    </ligand>
</feature>
<dbReference type="Pfam" id="PF00696">
    <property type="entry name" value="AA_kinase"/>
    <property type="match status" value="1"/>
</dbReference>
<dbReference type="GO" id="GO:0033862">
    <property type="term" value="F:UMP kinase activity"/>
    <property type="evidence" value="ECO:0007669"/>
    <property type="project" value="UniProtKB-EC"/>
</dbReference>
<dbReference type="NCBIfam" id="TIGR02075">
    <property type="entry name" value="pyrH_bact"/>
    <property type="match status" value="1"/>
</dbReference>
<comment type="function">
    <text evidence="11">Catalyzes the reversible phosphorylation of UMP to UDP.</text>
</comment>
<evidence type="ECO:0000256" key="2">
    <source>
        <dbReference type="ARBA" id="ARBA00004791"/>
    </source>
</evidence>
<dbReference type="SUPFAM" id="SSF53633">
    <property type="entry name" value="Carbamate kinase-like"/>
    <property type="match status" value="1"/>
</dbReference>
<evidence type="ECO:0000256" key="10">
    <source>
        <dbReference type="ARBA" id="ARBA00047767"/>
    </source>
</evidence>
<comment type="subunit">
    <text evidence="11">Homohexamer.</text>
</comment>
<comment type="pathway">
    <text evidence="2 11">Pyrimidine metabolism; CTP biosynthesis via de novo pathway; UDP from UMP (UMPK route): step 1/1.</text>
</comment>
<evidence type="ECO:0000256" key="3">
    <source>
        <dbReference type="ARBA" id="ARBA00007614"/>
    </source>
</evidence>
<dbReference type="EC" id="2.7.4.22" evidence="11"/>
<comment type="similarity">
    <text evidence="3 11">Belongs to the UMP kinase family.</text>
</comment>
<evidence type="ECO:0000256" key="5">
    <source>
        <dbReference type="ARBA" id="ARBA00022679"/>
    </source>
</evidence>
<dbReference type="HAMAP" id="MF_01220_B">
    <property type="entry name" value="PyrH_B"/>
    <property type="match status" value="1"/>
</dbReference>
<keyword evidence="14" id="KW-1185">Reference proteome</keyword>
<gene>
    <name evidence="11" type="primary">pyrH</name>
    <name evidence="13" type="ORF">HAP95_03280</name>
</gene>
<keyword evidence="8 11" id="KW-0067">ATP-binding</keyword>
<keyword evidence="6 11" id="KW-0547">Nucleotide-binding</keyword>
<dbReference type="PIRSF" id="PIRSF005650">
    <property type="entry name" value="Uridylate_kin"/>
    <property type="match status" value="1"/>
</dbReference>
<dbReference type="Proteomes" id="UP000755654">
    <property type="component" value="Unassembled WGS sequence"/>
</dbReference>
<evidence type="ECO:0000256" key="7">
    <source>
        <dbReference type="ARBA" id="ARBA00022777"/>
    </source>
</evidence>
<feature type="binding site" evidence="11">
    <location>
        <position position="55"/>
    </location>
    <ligand>
        <name>ATP</name>
        <dbReference type="ChEBI" id="CHEBI:30616"/>
    </ligand>
</feature>
<comment type="catalytic activity">
    <reaction evidence="10 11">
        <text>UMP + ATP = UDP + ADP</text>
        <dbReference type="Rhea" id="RHEA:24400"/>
        <dbReference type="ChEBI" id="CHEBI:30616"/>
        <dbReference type="ChEBI" id="CHEBI:57865"/>
        <dbReference type="ChEBI" id="CHEBI:58223"/>
        <dbReference type="ChEBI" id="CHEBI:456216"/>
        <dbReference type="EC" id="2.7.4.22"/>
    </reaction>
</comment>
<sequence length="241" mass="26395">MTTPLYSRVLLKLSGEALMGDGQYGVDREVVRRMAREIKEVVSSGVQVAIVIGGGNIFRGMAKAAEGMDRATADYMGMLATVMNALAVQDALEHLGLPTRVLSALHIEQVAEPYIRRRAIRHLEKGRVVIFGAGTGNPFFTTDTAASLRAVEINAELVLKGTKVDGVYTDDPVTHPEAMRYRELSYNQVLEQNLQVMDATAITLCRDNDMPIIVFSINKSGALMRVMLGEEEGTSVRREVP</sequence>
<keyword evidence="9 11" id="KW-0665">Pyrimidine biosynthesis</keyword>
<feature type="binding site" evidence="11">
    <location>
        <position position="171"/>
    </location>
    <ligand>
        <name>ATP</name>
        <dbReference type="ChEBI" id="CHEBI:30616"/>
    </ligand>
</feature>
<proteinExistence type="inferred from homology"/>
<evidence type="ECO:0000256" key="1">
    <source>
        <dbReference type="ARBA" id="ARBA00004496"/>
    </source>
</evidence>
<feature type="binding site" evidence="11">
    <location>
        <position position="59"/>
    </location>
    <ligand>
        <name>ATP</name>
        <dbReference type="ChEBI" id="CHEBI:30616"/>
    </ligand>
</feature>
<dbReference type="EMBL" id="JAAOMP010000033">
    <property type="protein sequence ID" value="MBU2759198.1"/>
    <property type="molecule type" value="Genomic_DNA"/>
</dbReference>
<keyword evidence="5 11" id="KW-0808">Transferase</keyword>
<protein>
    <recommendedName>
        <fullName evidence="11">Uridylate kinase</fullName>
        <shortName evidence="11">UK</shortName>
        <ecNumber evidence="11">2.7.4.22</ecNumber>
    </recommendedName>
    <alternativeName>
        <fullName evidence="11">Uridine monophosphate kinase</fullName>
        <shortName evidence="11">UMP kinase</shortName>
        <shortName evidence="11">UMPK</shortName>
    </alternativeName>
</protein>
<feature type="binding site" evidence="11">
    <location>
        <position position="162"/>
    </location>
    <ligand>
        <name>ATP</name>
        <dbReference type="ChEBI" id="CHEBI:30616"/>
    </ligand>
</feature>
<evidence type="ECO:0000256" key="11">
    <source>
        <dbReference type="HAMAP-Rule" id="MF_01220"/>
    </source>
</evidence>
<dbReference type="InterPro" id="IPR001048">
    <property type="entry name" value="Asp/Glu/Uridylate_kinase"/>
</dbReference>
<organism evidence="13 14">
    <name type="scientific">Acidithiobacillus sulfurivorans</name>
    <dbReference type="NCBI Taxonomy" id="1958756"/>
    <lineage>
        <taxon>Bacteria</taxon>
        <taxon>Pseudomonadati</taxon>
        <taxon>Pseudomonadota</taxon>
        <taxon>Acidithiobacillia</taxon>
        <taxon>Acidithiobacillales</taxon>
        <taxon>Acidithiobacillaceae</taxon>
        <taxon>Acidithiobacillus</taxon>
    </lineage>
</organism>
<comment type="subcellular location">
    <subcellularLocation>
        <location evidence="1 11">Cytoplasm</location>
    </subcellularLocation>
</comment>